<evidence type="ECO:0000313" key="2">
    <source>
        <dbReference type="EMBL" id="GEU74539.1"/>
    </source>
</evidence>
<organism evidence="2">
    <name type="scientific">Tanacetum cinerariifolium</name>
    <name type="common">Dalmatian daisy</name>
    <name type="synonym">Chrysanthemum cinerariifolium</name>
    <dbReference type="NCBI Taxonomy" id="118510"/>
    <lineage>
        <taxon>Eukaryota</taxon>
        <taxon>Viridiplantae</taxon>
        <taxon>Streptophyta</taxon>
        <taxon>Embryophyta</taxon>
        <taxon>Tracheophyta</taxon>
        <taxon>Spermatophyta</taxon>
        <taxon>Magnoliopsida</taxon>
        <taxon>eudicotyledons</taxon>
        <taxon>Gunneridae</taxon>
        <taxon>Pentapetalae</taxon>
        <taxon>asterids</taxon>
        <taxon>campanulids</taxon>
        <taxon>Asterales</taxon>
        <taxon>Asteraceae</taxon>
        <taxon>Asteroideae</taxon>
        <taxon>Anthemideae</taxon>
        <taxon>Anthemidinae</taxon>
        <taxon>Tanacetum</taxon>
    </lineage>
</organism>
<evidence type="ECO:0000259" key="1">
    <source>
        <dbReference type="Pfam" id="PF13976"/>
    </source>
</evidence>
<dbReference type="InterPro" id="IPR036397">
    <property type="entry name" value="RNaseH_sf"/>
</dbReference>
<dbReference type="Gene3D" id="3.30.420.10">
    <property type="entry name" value="Ribonuclease H-like superfamily/Ribonuclease H"/>
    <property type="match status" value="1"/>
</dbReference>
<dbReference type="SUPFAM" id="SSF53098">
    <property type="entry name" value="Ribonuclease H-like"/>
    <property type="match status" value="1"/>
</dbReference>
<dbReference type="InterPro" id="IPR039537">
    <property type="entry name" value="Retrotran_Ty1/copia-like"/>
</dbReference>
<name>A0A6L2MMI1_TANCI</name>
<feature type="domain" description="GAG-pre-integrase" evidence="1">
    <location>
        <begin position="296"/>
        <end position="346"/>
    </location>
</feature>
<dbReference type="PANTHER" id="PTHR42648">
    <property type="entry name" value="TRANSPOSASE, PUTATIVE-RELATED"/>
    <property type="match status" value="1"/>
</dbReference>
<proteinExistence type="predicted"/>
<dbReference type="EMBL" id="BKCJ010006904">
    <property type="protein sequence ID" value="GEU74539.1"/>
    <property type="molecule type" value="Genomic_DNA"/>
</dbReference>
<gene>
    <name evidence="2" type="ORF">Tci_046517</name>
</gene>
<dbReference type="InterPro" id="IPR012337">
    <property type="entry name" value="RNaseH-like_sf"/>
</dbReference>
<protein>
    <recommendedName>
        <fullName evidence="1">GAG-pre-integrase domain-containing protein</fullName>
    </recommendedName>
</protein>
<dbReference type="GO" id="GO:0003676">
    <property type="term" value="F:nucleic acid binding"/>
    <property type="evidence" value="ECO:0007669"/>
    <property type="project" value="InterPro"/>
</dbReference>
<sequence>MAHPVQNINHSAFRSMFERGKLSRNNFNDWFRQLKLVLRVKKKMFVIEQPIPPAHPADSAANVPAEWKAIYDAYNEVACLMLGSMNLEFHRQFENYSPYEMLQELKSMFEKQVGMKGYVDQLERLGYVLPQDLTVGLILNSLTKDFSGFVRNYNMHNMGKTIGELHAMLIEYEKPKNPKPSAKEHPAKDDTCHHYKEVVHGKRNCLVYLVELLKKKKQVGTVSSSGIFTIELFAFPNKSWVYDNSCGTHICITKQGFREAKKLKQGALYFNDIYDIDKHDLVPNVNFIYNVSTKRAKHNLDSTYLWHCRLAPISRKRIEKLRQEGLLKSTDDESFDQCVPCLSGKMTRKSFLHRPERATDLLGIIHNDVFKNEVKNQLEKLIKALRSDRGGKYISQEFKDYLKVCGIIQQLTPPYTPQHNDDYSLESATRILNMVPTKKVDKTPYELWYAEFFEKNLLTQEVSGRAIDLEEIQDEDTSPSKITIKIPIEVEVFEPPQEEVIPIHRSERTHQAPNRLCLNVEVEEHSLGDLNEPTSYKASILQSVKDYLGKCFAMKDLREATFILGVKIFRDRSKRLIRLGQNAYMDKILKRYKMDNFKRGHILMQERLDLNKTQRASTPKEVKRMQNVPYALIVGFIIDDTKSQTRYVFILNGGAVDWKSSKQSTTAMSATEAEYIAASEAV</sequence>
<dbReference type="InterPro" id="IPR025724">
    <property type="entry name" value="GAG-pre-integrase_dom"/>
</dbReference>
<dbReference type="PANTHER" id="PTHR42648:SF27">
    <property type="entry name" value="RNA-DIRECTED DNA POLYMERASE"/>
    <property type="match status" value="1"/>
</dbReference>
<dbReference type="AlphaFoldDB" id="A0A6L2MMI1"/>
<accession>A0A6L2MMI1</accession>
<comment type="caution">
    <text evidence="2">The sequence shown here is derived from an EMBL/GenBank/DDBJ whole genome shotgun (WGS) entry which is preliminary data.</text>
</comment>
<dbReference type="CDD" id="cd09272">
    <property type="entry name" value="RNase_HI_RT_Ty1"/>
    <property type="match status" value="1"/>
</dbReference>
<dbReference type="Pfam" id="PF13976">
    <property type="entry name" value="gag_pre-integrs"/>
    <property type="match status" value="1"/>
</dbReference>
<reference evidence="2" key="1">
    <citation type="journal article" date="2019" name="Sci. Rep.">
        <title>Draft genome of Tanacetum cinerariifolium, the natural source of mosquito coil.</title>
        <authorList>
            <person name="Yamashiro T."/>
            <person name="Shiraishi A."/>
            <person name="Satake H."/>
            <person name="Nakayama K."/>
        </authorList>
    </citation>
    <scope>NUCLEOTIDE SEQUENCE</scope>
</reference>